<gene>
    <name evidence="1" type="ORF">ACFPOE_16100</name>
</gene>
<organism evidence="1 2">
    <name type="scientific">Caenimonas terrae</name>
    <dbReference type="NCBI Taxonomy" id="696074"/>
    <lineage>
        <taxon>Bacteria</taxon>
        <taxon>Pseudomonadati</taxon>
        <taxon>Pseudomonadota</taxon>
        <taxon>Betaproteobacteria</taxon>
        <taxon>Burkholderiales</taxon>
        <taxon>Comamonadaceae</taxon>
        <taxon>Caenimonas</taxon>
    </lineage>
</organism>
<dbReference type="EMBL" id="JBHSMF010000009">
    <property type="protein sequence ID" value="MFC5499071.1"/>
    <property type="molecule type" value="Genomic_DNA"/>
</dbReference>
<proteinExistence type="predicted"/>
<dbReference type="RefSeq" id="WP_376851169.1">
    <property type="nucleotide sequence ID" value="NZ_JBHSMF010000009.1"/>
</dbReference>
<dbReference type="Gene3D" id="3.30.70.1060">
    <property type="entry name" value="Dimeric alpha+beta barrel"/>
    <property type="match status" value="1"/>
</dbReference>
<sequence length="118" mass="12591">MKNFLAIFNGTPEAVEKSGWNALSESERNKRSQAGIAAWHAWMENHKAQIVVAGGPIGKTKRVSGKGITDAHNAICGYVVVSADSHDAAARLFDKHPHFAVLPGEAVEVMECMPVPGA</sequence>
<evidence type="ECO:0000313" key="1">
    <source>
        <dbReference type="EMBL" id="MFC5499071.1"/>
    </source>
</evidence>
<keyword evidence="2" id="KW-1185">Reference proteome</keyword>
<evidence type="ECO:0008006" key="3">
    <source>
        <dbReference type="Google" id="ProtNLM"/>
    </source>
</evidence>
<reference evidence="2" key="1">
    <citation type="journal article" date="2019" name="Int. J. Syst. Evol. Microbiol.">
        <title>The Global Catalogue of Microorganisms (GCM) 10K type strain sequencing project: providing services to taxonomists for standard genome sequencing and annotation.</title>
        <authorList>
            <consortium name="The Broad Institute Genomics Platform"/>
            <consortium name="The Broad Institute Genome Sequencing Center for Infectious Disease"/>
            <person name="Wu L."/>
            <person name="Ma J."/>
        </authorList>
    </citation>
    <scope>NUCLEOTIDE SEQUENCE [LARGE SCALE GENOMIC DNA]</scope>
    <source>
        <strain evidence="2">CCUG 57401</strain>
    </source>
</reference>
<comment type="caution">
    <text evidence="1">The sequence shown here is derived from an EMBL/GenBank/DDBJ whole genome shotgun (WGS) entry which is preliminary data.</text>
</comment>
<dbReference type="SUPFAM" id="SSF54909">
    <property type="entry name" value="Dimeric alpha+beta barrel"/>
    <property type="match status" value="1"/>
</dbReference>
<accession>A0ABW0NFD0</accession>
<dbReference type="InterPro" id="IPR011008">
    <property type="entry name" value="Dimeric_a/b-barrel"/>
</dbReference>
<dbReference type="Proteomes" id="UP001596037">
    <property type="component" value="Unassembled WGS sequence"/>
</dbReference>
<name>A0ABW0NFD0_9BURK</name>
<evidence type="ECO:0000313" key="2">
    <source>
        <dbReference type="Proteomes" id="UP001596037"/>
    </source>
</evidence>
<protein>
    <recommendedName>
        <fullName evidence="3">YCII-related domain-containing protein</fullName>
    </recommendedName>
</protein>